<evidence type="ECO:0000259" key="1">
    <source>
        <dbReference type="Pfam" id="PF01425"/>
    </source>
</evidence>
<gene>
    <name evidence="2" type="primary">iaaH</name>
    <name evidence="2" type="ORF">LF296_09080</name>
</gene>
<dbReference type="PANTHER" id="PTHR11895:SF151">
    <property type="entry name" value="GLUTAMYL-TRNA(GLN) AMIDOTRANSFERASE SUBUNIT A"/>
    <property type="match status" value="1"/>
</dbReference>
<dbReference type="GO" id="GO:0016787">
    <property type="term" value="F:hydrolase activity"/>
    <property type="evidence" value="ECO:0007669"/>
    <property type="project" value="UniProtKB-KW"/>
</dbReference>
<dbReference type="PANTHER" id="PTHR11895">
    <property type="entry name" value="TRANSAMIDASE"/>
    <property type="match status" value="1"/>
</dbReference>
<dbReference type="EMBL" id="CP085083">
    <property type="protein sequence ID" value="WDZ52908.1"/>
    <property type="molecule type" value="Genomic_DNA"/>
</dbReference>
<dbReference type="PROSITE" id="PS00571">
    <property type="entry name" value="AMIDASES"/>
    <property type="match status" value="1"/>
</dbReference>
<dbReference type="AlphaFoldDB" id="A0AAJ6NMB3"/>
<protein>
    <submittedName>
        <fullName evidence="2">Indoleacetamide hydrolase</fullName>
    </submittedName>
</protein>
<dbReference type="InterPro" id="IPR036928">
    <property type="entry name" value="AS_sf"/>
</dbReference>
<evidence type="ECO:0000313" key="3">
    <source>
        <dbReference type="Proteomes" id="UP001199528"/>
    </source>
</evidence>
<dbReference type="NCBIfam" id="NF005688">
    <property type="entry name" value="PRK07488.1"/>
    <property type="match status" value="1"/>
</dbReference>
<dbReference type="InterPro" id="IPR020556">
    <property type="entry name" value="Amidase_CS"/>
</dbReference>
<dbReference type="Pfam" id="PF01425">
    <property type="entry name" value="Amidase"/>
    <property type="match status" value="1"/>
</dbReference>
<dbReference type="RefSeq" id="WP_272656129.1">
    <property type="nucleotide sequence ID" value="NZ_CP085083.1"/>
</dbReference>
<sequence length="487" mass="52852">MLNMNEKVNSDQIIHLNKTTIGEITRLVQERKVTCEQLVHHYFDNIEKQQALNAFIQTDKAAAIQQAQFWDQSIREGHACPALIGVLLAVKDNIHVAGFPNTAGTPALADFRPKTTAPVIQALIDQGAIIVGKAHMHELAFGVTGYNTAMHIDGVIGTRNAVNALHIAGGSSSGSAVAVAAGMVPIAIGTDTGASVRLPSALNGCVGFRPTVGRYAQADITPISHTRDTAGPMAHCMADIILIDQLIAPLAQPIALPARPIRLGINAYFWENLDEDVHEQAHTALQLLKTAAIEIIPVDMPDLAQLNHSISFPLVIYEGKYDLIAYLKHHEIELSLEALVEQISSPDVKHIFQQNILPEMIMNETGQSVPVQPLYQKAIQEAQPQLLVLYQTTFENHQLDALIFPTSPIVAPLADEQVSSIEHFQRLIRNTDPGSNIGLPGLSLPIGLGKKSQLPVALEIDGLPHTDQQLLAIGQVLEQIFSSLNDR</sequence>
<feature type="domain" description="Amidase" evidence="1">
    <location>
        <begin position="38"/>
        <end position="471"/>
    </location>
</feature>
<dbReference type="SUPFAM" id="SSF75304">
    <property type="entry name" value="Amidase signature (AS) enzymes"/>
    <property type="match status" value="1"/>
</dbReference>
<dbReference type="Gene3D" id="3.90.1300.10">
    <property type="entry name" value="Amidase signature (AS) domain"/>
    <property type="match status" value="1"/>
</dbReference>
<keyword evidence="2" id="KW-0378">Hydrolase</keyword>
<dbReference type="InterPro" id="IPR000120">
    <property type="entry name" value="Amidase"/>
</dbReference>
<name>A0AAJ6NMB3_9GAMM</name>
<accession>A0AAJ6NMB3</accession>
<proteinExistence type="predicted"/>
<reference evidence="2" key="1">
    <citation type="journal article" date="2022" name="Front Environ Sci">
        <title>Complete genome sequence analysis of a novel alkane-degrading bacterial strain, Acinetobacter vivianii KJ-1, and its diesel degradation ability.</title>
        <authorList>
            <person name="Zhang Y."/>
            <person name="Song F."/>
            <person name="Wang J."/>
            <person name="Zhao Q."/>
            <person name="Zheng L."/>
            <person name="Wang Z."/>
            <person name="Zhang X."/>
            <person name="Gao Y."/>
            <person name="Chen G."/>
            <person name="Huang Y."/>
        </authorList>
    </citation>
    <scope>NUCLEOTIDE SEQUENCE</scope>
    <source>
        <strain evidence="2">KJ-1</strain>
    </source>
</reference>
<reference evidence="2" key="2">
    <citation type="submission" date="2023-02" db="EMBL/GenBank/DDBJ databases">
        <authorList>
            <person name="Huang Y."/>
            <person name="Zhang Y."/>
            <person name="Zhang T."/>
            <person name="Wang J."/>
        </authorList>
    </citation>
    <scope>NUCLEOTIDE SEQUENCE</scope>
    <source>
        <strain evidence="2">KJ-1</strain>
    </source>
</reference>
<dbReference type="KEGG" id="aviv:LF296_09080"/>
<dbReference type="InterPro" id="IPR023631">
    <property type="entry name" value="Amidase_dom"/>
</dbReference>
<evidence type="ECO:0000313" key="2">
    <source>
        <dbReference type="EMBL" id="WDZ52908.1"/>
    </source>
</evidence>
<dbReference type="Proteomes" id="UP001199528">
    <property type="component" value="Chromosome"/>
</dbReference>
<organism evidence="2 3">
    <name type="scientific">Acinetobacter vivianii</name>
    <dbReference type="NCBI Taxonomy" id="1776742"/>
    <lineage>
        <taxon>Bacteria</taxon>
        <taxon>Pseudomonadati</taxon>
        <taxon>Pseudomonadota</taxon>
        <taxon>Gammaproteobacteria</taxon>
        <taxon>Moraxellales</taxon>
        <taxon>Moraxellaceae</taxon>
        <taxon>Acinetobacter</taxon>
    </lineage>
</organism>